<reference evidence="8 9" key="1">
    <citation type="submission" date="2024-01" db="EMBL/GenBank/DDBJ databases">
        <authorList>
            <person name="Waweru B."/>
        </authorList>
    </citation>
    <scope>NUCLEOTIDE SEQUENCE [LARGE SCALE GENOMIC DNA]</scope>
</reference>
<dbReference type="GO" id="GO:0005576">
    <property type="term" value="C:extracellular region"/>
    <property type="evidence" value="ECO:0007669"/>
    <property type="project" value="TreeGrafter"/>
</dbReference>
<sequence>MTKTMPLIFHSLLASMLLFGCIEAIQQASWPLTGSSHRTGEGSTNSISPPIQYRYPFLFLVKIGIGTFDATSSSPNAKTFKSLNFHLDTGSDISWIQSEGCKKEGNTCFPQKDPLYPNTRSTSYKPIPCNQHSFCQPNHCGGDGSCTFNRTLGPGSYTSGTLGTETLTLSSSNGKLEALKDIILGFSTDTRNSKYALLTTMNISNPVSGVLGLGRGPQSFLAQIDSLSDGKFSYCIKENNTQNTYLRFGKDVRPPKNPQTTKLVQAKTSPAYYVNLLGISVNGVKLNISKTDFDLKSDGSGGCVLDSGTMVSLLVMPAFDTLHKALESNLSSNPHLKRVIIHPKHKDLCYKELSPEGRKQIPTVKFHLENADLEISPGSLFLSGIVPSGDNIICLAILGTPSRNAIGAFQQKDHKFVYDTKAQVLSFGPEDCNQDS</sequence>
<name>A0AAV1RUZ6_9ROSI</name>
<dbReference type="AlphaFoldDB" id="A0AAV1RUZ6"/>
<dbReference type="EMBL" id="CAWUPB010001157">
    <property type="protein sequence ID" value="CAK7339347.1"/>
    <property type="molecule type" value="Genomic_DNA"/>
</dbReference>
<dbReference type="Gene3D" id="2.40.70.10">
    <property type="entry name" value="Acid Proteases"/>
    <property type="match status" value="2"/>
</dbReference>
<keyword evidence="2" id="KW-0645">Protease</keyword>
<dbReference type="PANTHER" id="PTHR47967:SF128">
    <property type="entry name" value="ASPARTIC PROTEINASE CDR1-LIKE"/>
    <property type="match status" value="1"/>
</dbReference>
<dbReference type="Pfam" id="PF14543">
    <property type="entry name" value="TAXi_N"/>
    <property type="match status" value="1"/>
</dbReference>
<proteinExistence type="inferred from homology"/>
<dbReference type="CDD" id="cd05476">
    <property type="entry name" value="pepsin_A_like_plant"/>
    <property type="match status" value="1"/>
</dbReference>
<evidence type="ECO:0000256" key="6">
    <source>
        <dbReference type="SAM" id="SignalP"/>
    </source>
</evidence>
<keyword evidence="5" id="KW-0325">Glycoprotein</keyword>
<feature type="chain" id="PRO_5043729575" description="Peptidase A1 domain-containing protein" evidence="6">
    <location>
        <begin position="25"/>
        <end position="436"/>
    </location>
</feature>
<comment type="similarity">
    <text evidence="1">Belongs to the peptidase A1 family.</text>
</comment>
<feature type="signal peptide" evidence="6">
    <location>
        <begin position="1"/>
        <end position="24"/>
    </location>
</feature>
<keyword evidence="4" id="KW-0378">Hydrolase</keyword>
<dbReference type="InterPro" id="IPR051708">
    <property type="entry name" value="Plant_Aspart_Prot_A1"/>
</dbReference>
<evidence type="ECO:0000256" key="4">
    <source>
        <dbReference type="ARBA" id="ARBA00022801"/>
    </source>
</evidence>
<dbReference type="Proteomes" id="UP001314170">
    <property type="component" value="Unassembled WGS sequence"/>
</dbReference>
<evidence type="ECO:0000313" key="9">
    <source>
        <dbReference type="Proteomes" id="UP001314170"/>
    </source>
</evidence>
<organism evidence="8 9">
    <name type="scientific">Dovyalis caffra</name>
    <dbReference type="NCBI Taxonomy" id="77055"/>
    <lineage>
        <taxon>Eukaryota</taxon>
        <taxon>Viridiplantae</taxon>
        <taxon>Streptophyta</taxon>
        <taxon>Embryophyta</taxon>
        <taxon>Tracheophyta</taxon>
        <taxon>Spermatophyta</taxon>
        <taxon>Magnoliopsida</taxon>
        <taxon>eudicotyledons</taxon>
        <taxon>Gunneridae</taxon>
        <taxon>Pentapetalae</taxon>
        <taxon>rosids</taxon>
        <taxon>fabids</taxon>
        <taxon>Malpighiales</taxon>
        <taxon>Salicaceae</taxon>
        <taxon>Flacourtieae</taxon>
        <taxon>Dovyalis</taxon>
    </lineage>
</organism>
<feature type="domain" description="Peptidase A1" evidence="7">
    <location>
        <begin position="59"/>
        <end position="428"/>
    </location>
</feature>
<keyword evidence="6" id="KW-0732">Signal</keyword>
<evidence type="ECO:0000256" key="3">
    <source>
        <dbReference type="ARBA" id="ARBA00022750"/>
    </source>
</evidence>
<dbReference type="InterPro" id="IPR033121">
    <property type="entry name" value="PEPTIDASE_A1"/>
</dbReference>
<protein>
    <recommendedName>
        <fullName evidence="7">Peptidase A1 domain-containing protein</fullName>
    </recommendedName>
</protein>
<dbReference type="SUPFAM" id="SSF50630">
    <property type="entry name" value="Acid proteases"/>
    <property type="match status" value="1"/>
</dbReference>
<dbReference type="InterPro" id="IPR032799">
    <property type="entry name" value="TAXi_C"/>
</dbReference>
<dbReference type="InterPro" id="IPR032861">
    <property type="entry name" value="TAXi_N"/>
</dbReference>
<keyword evidence="9" id="KW-1185">Reference proteome</keyword>
<keyword evidence="3" id="KW-0064">Aspartyl protease</keyword>
<dbReference type="PANTHER" id="PTHR47967">
    <property type="entry name" value="OS07G0603500 PROTEIN-RELATED"/>
    <property type="match status" value="1"/>
</dbReference>
<accession>A0AAV1RUZ6</accession>
<dbReference type="PROSITE" id="PS51767">
    <property type="entry name" value="PEPTIDASE_A1"/>
    <property type="match status" value="1"/>
</dbReference>
<evidence type="ECO:0000256" key="2">
    <source>
        <dbReference type="ARBA" id="ARBA00022670"/>
    </source>
</evidence>
<evidence type="ECO:0000313" key="8">
    <source>
        <dbReference type="EMBL" id="CAK7339347.1"/>
    </source>
</evidence>
<evidence type="ECO:0000256" key="1">
    <source>
        <dbReference type="ARBA" id="ARBA00007447"/>
    </source>
</evidence>
<dbReference type="Pfam" id="PF14541">
    <property type="entry name" value="TAXi_C"/>
    <property type="match status" value="1"/>
</dbReference>
<gene>
    <name evidence="8" type="ORF">DCAF_LOCUS14398</name>
</gene>
<comment type="caution">
    <text evidence="8">The sequence shown here is derived from an EMBL/GenBank/DDBJ whole genome shotgun (WGS) entry which is preliminary data.</text>
</comment>
<dbReference type="PROSITE" id="PS51257">
    <property type="entry name" value="PROKAR_LIPOPROTEIN"/>
    <property type="match status" value="1"/>
</dbReference>
<evidence type="ECO:0000256" key="5">
    <source>
        <dbReference type="ARBA" id="ARBA00023180"/>
    </source>
</evidence>
<dbReference type="GO" id="GO:0006508">
    <property type="term" value="P:proteolysis"/>
    <property type="evidence" value="ECO:0007669"/>
    <property type="project" value="UniProtKB-KW"/>
</dbReference>
<evidence type="ECO:0000259" key="7">
    <source>
        <dbReference type="PROSITE" id="PS51767"/>
    </source>
</evidence>
<dbReference type="GO" id="GO:0004190">
    <property type="term" value="F:aspartic-type endopeptidase activity"/>
    <property type="evidence" value="ECO:0007669"/>
    <property type="project" value="UniProtKB-KW"/>
</dbReference>
<dbReference type="InterPro" id="IPR034161">
    <property type="entry name" value="Pepsin-like_plant"/>
</dbReference>
<dbReference type="InterPro" id="IPR021109">
    <property type="entry name" value="Peptidase_aspartic_dom_sf"/>
</dbReference>